<dbReference type="OrthoDB" id="5493262at2"/>
<sequence length="269" mass="29079">MTRTLTDLHRDWDAWHAEREDQLREPHGWLSLTALHWLTPEPRAIDGLPGRWSATPDGVVITAAAADGLAVRGVRGPRPVEGTVTLHPVNGLPGSLVEVGDRVVEIARRTDEHALRVRDPQAPTRVGFTGVPTFDVDERWVLDGVFEPYAEPAPVTVDAVVDGLRHHLTAVGVVRFDLDGEERSLVAMPGKQGGLSLHFRDATNGVTTYPGGRSVQVADPVDGRVVVDLNRLVNLPCAFTDFATCPLPPAGNVLPVAVQAGEKLPRRVS</sequence>
<dbReference type="PANTHER" id="PTHR41913">
    <property type="entry name" value="DUF1684 DOMAIN-CONTAINING PROTEIN"/>
    <property type="match status" value="1"/>
</dbReference>
<dbReference type="AlphaFoldDB" id="A0A4Y3WJ19"/>
<evidence type="ECO:0000313" key="1">
    <source>
        <dbReference type="EMBL" id="GEC18833.1"/>
    </source>
</evidence>
<gene>
    <name evidence="1" type="ORF">PHY01_11160</name>
</gene>
<dbReference type="Proteomes" id="UP000320338">
    <property type="component" value="Unassembled WGS sequence"/>
</dbReference>
<name>A0A4Y3WJ19_9PSEU</name>
<organism evidence="1 2">
    <name type="scientific">Pseudonocardia hydrocarbonoxydans</name>
    <dbReference type="NCBI Taxonomy" id="76726"/>
    <lineage>
        <taxon>Bacteria</taxon>
        <taxon>Bacillati</taxon>
        <taxon>Actinomycetota</taxon>
        <taxon>Actinomycetes</taxon>
        <taxon>Pseudonocardiales</taxon>
        <taxon>Pseudonocardiaceae</taxon>
        <taxon>Pseudonocardia</taxon>
    </lineage>
</organism>
<evidence type="ECO:0000313" key="2">
    <source>
        <dbReference type="Proteomes" id="UP000320338"/>
    </source>
</evidence>
<dbReference type="EMBL" id="BJNG01000011">
    <property type="protein sequence ID" value="GEC18833.1"/>
    <property type="molecule type" value="Genomic_DNA"/>
</dbReference>
<reference evidence="1 2" key="1">
    <citation type="submission" date="2019-06" db="EMBL/GenBank/DDBJ databases">
        <title>Whole genome shotgun sequence of Pseudonocardia hydrocarbonoxydans NBRC 14498.</title>
        <authorList>
            <person name="Hosoyama A."/>
            <person name="Uohara A."/>
            <person name="Ohji S."/>
            <person name="Ichikawa N."/>
        </authorList>
    </citation>
    <scope>NUCLEOTIDE SEQUENCE [LARGE SCALE GENOMIC DNA]</scope>
    <source>
        <strain evidence="1 2">NBRC 14498</strain>
    </source>
</reference>
<dbReference type="Pfam" id="PF07920">
    <property type="entry name" value="DUF1684"/>
    <property type="match status" value="1"/>
</dbReference>
<keyword evidence="2" id="KW-1185">Reference proteome</keyword>
<dbReference type="RefSeq" id="WP_141277449.1">
    <property type="nucleotide sequence ID" value="NZ_BAAARZ010000011.1"/>
</dbReference>
<proteinExistence type="predicted"/>
<protein>
    <recommendedName>
        <fullName evidence="3">DUF1684 domain-containing protein</fullName>
    </recommendedName>
</protein>
<accession>A0A4Y3WJ19</accession>
<comment type="caution">
    <text evidence="1">The sequence shown here is derived from an EMBL/GenBank/DDBJ whole genome shotgun (WGS) entry which is preliminary data.</text>
</comment>
<evidence type="ECO:0008006" key="3">
    <source>
        <dbReference type="Google" id="ProtNLM"/>
    </source>
</evidence>
<dbReference type="InterPro" id="IPR012467">
    <property type="entry name" value="DUF1684"/>
</dbReference>
<dbReference type="PANTHER" id="PTHR41913:SF1">
    <property type="entry name" value="DUF1684 DOMAIN-CONTAINING PROTEIN"/>
    <property type="match status" value="1"/>
</dbReference>